<evidence type="ECO:0000313" key="5">
    <source>
        <dbReference type="Proteomes" id="UP000327085"/>
    </source>
</evidence>
<keyword evidence="2" id="KW-0812">Transmembrane</keyword>
<dbReference type="EMBL" id="CABIKO010000029">
    <property type="protein sequence ID" value="VVA18284.1"/>
    <property type="molecule type" value="Genomic_DNA"/>
</dbReference>
<dbReference type="Proteomes" id="UP000327085">
    <property type="component" value="Chromosome 8"/>
</dbReference>
<dbReference type="Proteomes" id="UP001054821">
    <property type="component" value="Chromosome 8"/>
</dbReference>
<feature type="region of interest" description="Disordered" evidence="1">
    <location>
        <begin position="59"/>
        <end position="83"/>
    </location>
</feature>
<reference evidence="3 6" key="3">
    <citation type="journal article" date="2022" name="G3 (Bethesda)">
        <title>Whole-genome sequence and methylome profiling of the almond [Prunus dulcis (Mill.) D.A. Webb] cultivar 'Nonpareil'.</title>
        <authorList>
            <person name="D'Amico-Willman K.M."/>
            <person name="Ouma W.Z."/>
            <person name="Meulia T."/>
            <person name="Sideli G.M."/>
            <person name="Gradziel T.M."/>
            <person name="Fresnedo-Ramirez J."/>
        </authorList>
    </citation>
    <scope>NUCLEOTIDE SEQUENCE [LARGE SCALE GENOMIC DNA]</scope>
    <source>
        <strain evidence="3">Clone GOH B32 T37-40</strain>
    </source>
</reference>
<dbReference type="InParanoid" id="A0A5E4ERH5"/>
<evidence type="ECO:0000313" key="3">
    <source>
        <dbReference type="EMBL" id="KAI5314746.1"/>
    </source>
</evidence>
<evidence type="ECO:0000313" key="4">
    <source>
        <dbReference type="EMBL" id="VVA18284.1"/>
    </source>
</evidence>
<keyword evidence="6" id="KW-1185">Reference proteome</keyword>
<evidence type="ECO:0008006" key="7">
    <source>
        <dbReference type="Google" id="ProtNLM"/>
    </source>
</evidence>
<keyword evidence="2" id="KW-1133">Transmembrane helix</keyword>
<dbReference type="AlphaFoldDB" id="A0A5E4ERH5"/>
<organism evidence="4 5">
    <name type="scientific">Prunus dulcis</name>
    <name type="common">Almond</name>
    <name type="synonym">Amygdalus dulcis</name>
    <dbReference type="NCBI Taxonomy" id="3755"/>
    <lineage>
        <taxon>Eukaryota</taxon>
        <taxon>Viridiplantae</taxon>
        <taxon>Streptophyta</taxon>
        <taxon>Embryophyta</taxon>
        <taxon>Tracheophyta</taxon>
        <taxon>Spermatophyta</taxon>
        <taxon>Magnoliopsida</taxon>
        <taxon>eudicotyledons</taxon>
        <taxon>Gunneridae</taxon>
        <taxon>Pentapetalae</taxon>
        <taxon>rosids</taxon>
        <taxon>fabids</taxon>
        <taxon>Rosales</taxon>
        <taxon>Rosaceae</taxon>
        <taxon>Amygdaloideae</taxon>
        <taxon>Amygdaleae</taxon>
        <taxon>Prunus</taxon>
    </lineage>
</organism>
<proteinExistence type="predicted"/>
<gene>
    <name evidence="4" type="ORF">ALMOND_2B035184</name>
    <name evidence="3" type="ORF">L3X38_043922</name>
</gene>
<evidence type="ECO:0000313" key="6">
    <source>
        <dbReference type="Proteomes" id="UP001054821"/>
    </source>
</evidence>
<reference evidence="5" key="2">
    <citation type="journal article" date="2020" name="Plant J.">
        <title>Transposons played a major role in the diversification between the closely related almond and peach genomes: results from the almond genome sequence.</title>
        <authorList>
            <person name="Alioto T."/>
            <person name="Alexiou K.G."/>
            <person name="Bardil A."/>
            <person name="Barteri F."/>
            <person name="Castanera R."/>
            <person name="Cruz F."/>
            <person name="Dhingra A."/>
            <person name="Duval H."/>
            <person name="Fernandez I Marti A."/>
            <person name="Frias L."/>
            <person name="Galan B."/>
            <person name="Garcia J.L."/>
            <person name="Howad W."/>
            <person name="Gomez-Garrido J."/>
            <person name="Gut M."/>
            <person name="Julca I."/>
            <person name="Morata J."/>
            <person name="Puigdomenech P."/>
            <person name="Ribeca P."/>
            <person name="Rubio Cabetas M.J."/>
            <person name="Vlasova A."/>
            <person name="Wirthensohn M."/>
            <person name="Garcia-Mas J."/>
            <person name="Gabaldon T."/>
            <person name="Casacuberta J.M."/>
            <person name="Arus P."/>
        </authorList>
    </citation>
    <scope>NUCLEOTIDE SEQUENCE [LARGE SCALE GENOMIC DNA]</scope>
    <source>
        <strain evidence="5">cv. Texas</strain>
    </source>
</reference>
<feature type="transmembrane region" description="Helical" evidence="2">
    <location>
        <begin position="30"/>
        <end position="48"/>
    </location>
</feature>
<keyword evidence="2" id="KW-0472">Membrane</keyword>
<protein>
    <recommendedName>
        <fullName evidence="7">Transmembrane protein</fullName>
    </recommendedName>
</protein>
<reference evidence="4" key="1">
    <citation type="submission" date="2019-07" db="EMBL/GenBank/DDBJ databases">
        <authorList>
            <person name="Alioto T."/>
            <person name="Alioto T."/>
            <person name="Gomez Garrido J."/>
        </authorList>
    </citation>
    <scope>NUCLEOTIDE SEQUENCE</scope>
</reference>
<evidence type="ECO:0000256" key="2">
    <source>
        <dbReference type="SAM" id="Phobius"/>
    </source>
</evidence>
<evidence type="ECO:0000256" key="1">
    <source>
        <dbReference type="SAM" id="MobiDB-lite"/>
    </source>
</evidence>
<name>A0A5E4ERH5_PRUDU</name>
<dbReference type="Gramene" id="VVA18284">
    <property type="protein sequence ID" value="VVA18284"/>
    <property type="gene ID" value="Prudul26B035184"/>
</dbReference>
<dbReference type="EMBL" id="JAJFAZ020000008">
    <property type="protein sequence ID" value="KAI5314746.1"/>
    <property type="molecule type" value="Genomic_DNA"/>
</dbReference>
<sequence>MQLLKHLNILLCSAKSMAGTGNPRSQSFRGLRLVLLLLLLLSFSLVGLMEARPMTKERGTMEGLSVGMKSSGPSKGGGGHRDRVHTRILPDQIKDKSGPSPGVGHGLLYLCVMLVFVKNKYTDNETSDYNE</sequence>
<accession>A0A5E4ERH5</accession>